<reference evidence="2" key="1">
    <citation type="submission" date="2023-03" db="EMBL/GenBank/DDBJ databases">
        <title>Massive genome expansion in bonnet fungi (Mycena s.s.) driven by repeated elements and novel gene families across ecological guilds.</title>
        <authorList>
            <consortium name="Lawrence Berkeley National Laboratory"/>
            <person name="Harder C.B."/>
            <person name="Miyauchi S."/>
            <person name="Viragh M."/>
            <person name="Kuo A."/>
            <person name="Thoen E."/>
            <person name="Andreopoulos B."/>
            <person name="Lu D."/>
            <person name="Skrede I."/>
            <person name="Drula E."/>
            <person name="Henrissat B."/>
            <person name="Morin E."/>
            <person name="Kohler A."/>
            <person name="Barry K."/>
            <person name="LaButti K."/>
            <person name="Morin E."/>
            <person name="Salamov A."/>
            <person name="Lipzen A."/>
            <person name="Mereny Z."/>
            <person name="Hegedus B."/>
            <person name="Baldrian P."/>
            <person name="Stursova M."/>
            <person name="Weitz H."/>
            <person name="Taylor A."/>
            <person name="Grigoriev I.V."/>
            <person name="Nagy L.G."/>
            <person name="Martin F."/>
            <person name="Kauserud H."/>
        </authorList>
    </citation>
    <scope>NUCLEOTIDE SEQUENCE</scope>
    <source>
        <strain evidence="2">CBHHK067</strain>
    </source>
</reference>
<accession>A0AAD7CYS1</accession>
<evidence type="ECO:0000313" key="2">
    <source>
        <dbReference type="EMBL" id="KAJ7670443.1"/>
    </source>
</evidence>
<evidence type="ECO:0000256" key="1">
    <source>
        <dbReference type="SAM" id="MobiDB-lite"/>
    </source>
</evidence>
<feature type="region of interest" description="Disordered" evidence="1">
    <location>
        <begin position="308"/>
        <end position="371"/>
    </location>
</feature>
<name>A0AAD7CYS1_MYCRO</name>
<evidence type="ECO:0000313" key="3">
    <source>
        <dbReference type="Proteomes" id="UP001221757"/>
    </source>
</evidence>
<gene>
    <name evidence="2" type="ORF">B0H17DRAFT_1141801</name>
</gene>
<dbReference type="AlphaFoldDB" id="A0AAD7CYS1"/>
<proteinExistence type="predicted"/>
<feature type="compositionally biased region" description="Basic and acidic residues" evidence="1">
    <location>
        <begin position="308"/>
        <end position="320"/>
    </location>
</feature>
<keyword evidence="3" id="KW-1185">Reference proteome</keyword>
<sequence length="463" mass="51270">MNPNNFNPLYAPMPDGLRGFGPNASYLLGLGPLPAPTQQQAAVAMMQTALDSDMFDQHQMFEEDEDEENENENEHEDFFARGHRYSLLADHCPSPEPSVPHAHPQVPPQGPASLITVKVPVYGAVNKDKKAPTVNTTLVLPSDIPATDFFSRIHAQMNVDPTTAVLGWKESAERRRDPYHRLASAEDLNGAFKSLIKLQTSTRRKKDVIMEVVNLEVQPDGKTTKQAEKQSETALSIPELQQVQAKLKCAEHPGKNRWCYVMGPKSTHPGKHVELGIDVVSLWARKMHDGDADPDCVEPPSILRLDELAKRGRTREERNTRGRGQPTLPPIHVHVGADAGSRALHPVDDNTVKSKKRPHADLSSDEADSDDDDTLLISDVLRELQAKFPALDYLQYANVLQAQGIVYASSALDFDHAYYKATVGMADGAIGMFIKKAKKMVKDTKKAKGKKRARVDSESDKEN</sequence>
<comment type="caution">
    <text evidence="2">The sequence shown here is derived from an EMBL/GenBank/DDBJ whole genome shotgun (WGS) entry which is preliminary data.</text>
</comment>
<organism evidence="2 3">
    <name type="scientific">Mycena rosella</name>
    <name type="common">Pink bonnet</name>
    <name type="synonym">Agaricus rosellus</name>
    <dbReference type="NCBI Taxonomy" id="1033263"/>
    <lineage>
        <taxon>Eukaryota</taxon>
        <taxon>Fungi</taxon>
        <taxon>Dikarya</taxon>
        <taxon>Basidiomycota</taxon>
        <taxon>Agaricomycotina</taxon>
        <taxon>Agaricomycetes</taxon>
        <taxon>Agaricomycetidae</taxon>
        <taxon>Agaricales</taxon>
        <taxon>Marasmiineae</taxon>
        <taxon>Mycenaceae</taxon>
        <taxon>Mycena</taxon>
    </lineage>
</organism>
<dbReference type="Proteomes" id="UP001221757">
    <property type="component" value="Unassembled WGS sequence"/>
</dbReference>
<dbReference type="EMBL" id="JARKIE010000180">
    <property type="protein sequence ID" value="KAJ7670443.1"/>
    <property type="molecule type" value="Genomic_DNA"/>
</dbReference>
<protein>
    <submittedName>
        <fullName evidence="2">Uncharacterized protein</fullName>
    </submittedName>
</protein>